<sequence length="232" mass="26645">MLDLTGNSYGRWTVLGGRHTSEGKTLMWKCRCSCGTVKDVAHSNLRGGRSVSCGCNHREQLSSRSTTHGMSKTDTYKIWHGILKRCYNPKSIVYEHYGERGITVCDRWRASFLDFLSDMGERPSKEYSIERIDNDGNYCPENCKWATDIEQLNNTTRNVRLSAYGKSLTQMQWQYRIGISRTMLRKRRLLGMQGEILLAPSAHTRNYKGPLCVRMLETYTPQELAENRKASV</sequence>
<dbReference type="EMBL" id="LR796736">
    <property type="protein sequence ID" value="CAB4162199.1"/>
    <property type="molecule type" value="Genomic_DNA"/>
</dbReference>
<protein>
    <recommendedName>
        <fullName evidence="2">HNH endonuclease</fullName>
    </recommendedName>
</protein>
<evidence type="ECO:0008006" key="2">
    <source>
        <dbReference type="Google" id="ProtNLM"/>
    </source>
</evidence>
<gene>
    <name evidence="1" type="ORF">UFOVP785_18</name>
</gene>
<evidence type="ECO:0000313" key="1">
    <source>
        <dbReference type="EMBL" id="CAB4162199.1"/>
    </source>
</evidence>
<name>A0A6J5NS50_9CAUD</name>
<reference evidence="1" key="1">
    <citation type="submission" date="2020-04" db="EMBL/GenBank/DDBJ databases">
        <authorList>
            <person name="Chiriac C."/>
            <person name="Salcher M."/>
            <person name="Ghai R."/>
            <person name="Kavagutti S V."/>
        </authorList>
    </citation>
    <scope>NUCLEOTIDE SEQUENCE</scope>
</reference>
<organism evidence="1">
    <name type="scientific">uncultured Caudovirales phage</name>
    <dbReference type="NCBI Taxonomy" id="2100421"/>
    <lineage>
        <taxon>Viruses</taxon>
        <taxon>Duplodnaviria</taxon>
        <taxon>Heunggongvirae</taxon>
        <taxon>Uroviricota</taxon>
        <taxon>Caudoviricetes</taxon>
        <taxon>Peduoviridae</taxon>
        <taxon>Maltschvirus</taxon>
        <taxon>Maltschvirus maltsch</taxon>
    </lineage>
</organism>
<accession>A0A6J5NS50</accession>
<proteinExistence type="predicted"/>